<keyword evidence="3" id="KW-1185">Reference proteome</keyword>
<dbReference type="PANTHER" id="PTHR15657">
    <property type="entry name" value="THYROID TRANSCRIPTION FACTOR 1-ASSOCIATED PROTEIN 26"/>
    <property type="match status" value="1"/>
</dbReference>
<sequence length="193" mass="23159">MAKNKVTRDRGQKTGDNFFRKTSKVGIKPSTSGEGSAKKKAFNKSKWRAEKYSFKKKLEKWNDKRTEYIRHGYCKEQNREKNQFDVNKIYEEEERREKGEANEEVIEQESGPKRRRKSFKERMQEERDEKEAKRAEFLRKKAEKEEALRKYHKEKLEKFKKLNKKTKKGQPVMKGRIEYLLEKIQRSVSASAT</sequence>
<dbReference type="InParanoid" id="D6WTW4"/>
<gene>
    <name evidence="2" type="primary">AUGUSTUS-3.0.2_15911</name>
    <name evidence="2" type="ORF">TcasGA2_TC015911</name>
</gene>
<dbReference type="HOGENOM" id="CLU_116442_1_0_1"/>
<proteinExistence type="predicted"/>
<accession>D6WTW4</accession>
<evidence type="ECO:0000313" key="2">
    <source>
        <dbReference type="EMBL" id="EFA07318.1"/>
    </source>
</evidence>
<dbReference type="OMA" id="YKINQWE"/>
<dbReference type="KEGG" id="tca:657065"/>
<dbReference type="Pfam" id="PF08524">
    <property type="entry name" value="rRNA_processing"/>
    <property type="match status" value="1"/>
</dbReference>
<organism evidence="2 3">
    <name type="scientific">Tribolium castaneum</name>
    <name type="common">Red flour beetle</name>
    <dbReference type="NCBI Taxonomy" id="7070"/>
    <lineage>
        <taxon>Eukaryota</taxon>
        <taxon>Metazoa</taxon>
        <taxon>Ecdysozoa</taxon>
        <taxon>Arthropoda</taxon>
        <taxon>Hexapoda</taxon>
        <taxon>Insecta</taxon>
        <taxon>Pterygota</taxon>
        <taxon>Neoptera</taxon>
        <taxon>Endopterygota</taxon>
        <taxon>Coleoptera</taxon>
        <taxon>Polyphaga</taxon>
        <taxon>Cucujiformia</taxon>
        <taxon>Tenebrionidae</taxon>
        <taxon>Tenebrionidae incertae sedis</taxon>
        <taxon>Tribolium</taxon>
    </lineage>
</organism>
<feature type="compositionally biased region" description="Basic and acidic residues" evidence="1">
    <location>
        <begin position="92"/>
        <end position="101"/>
    </location>
</feature>
<dbReference type="OrthoDB" id="5034579at2759"/>
<feature type="compositionally biased region" description="Basic and acidic residues" evidence="1">
    <location>
        <begin position="1"/>
        <end position="13"/>
    </location>
</feature>
<reference evidence="2 3" key="1">
    <citation type="journal article" date="2008" name="Nature">
        <title>The genome of the model beetle and pest Tribolium castaneum.</title>
        <authorList>
            <consortium name="Tribolium Genome Sequencing Consortium"/>
            <person name="Richards S."/>
            <person name="Gibbs R.A."/>
            <person name="Weinstock G.M."/>
            <person name="Brown S.J."/>
            <person name="Denell R."/>
            <person name="Beeman R.W."/>
            <person name="Gibbs R."/>
            <person name="Beeman R.W."/>
            <person name="Brown S.J."/>
            <person name="Bucher G."/>
            <person name="Friedrich M."/>
            <person name="Grimmelikhuijzen C.J."/>
            <person name="Klingler M."/>
            <person name="Lorenzen M."/>
            <person name="Richards S."/>
            <person name="Roth S."/>
            <person name="Schroder R."/>
            <person name="Tautz D."/>
            <person name="Zdobnov E.M."/>
            <person name="Muzny D."/>
            <person name="Gibbs R.A."/>
            <person name="Weinstock G.M."/>
            <person name="Attaway T."/>
            <person name="Bell S."/>
            <person name="Buhay C.J."/>
            <person name="Chandrabose M.N."/>
            <person name="Chavez D."/>
            <person name="Clerk-Blankenburg K.P."/>
            <person name="Cree A."/>
            <person name="Dao M."/>
            <person name="Davis C."/>
            <person name="Chacko J."/>
            <person name="Dinh H."/>
            <person name="Dugan-Rocha S."/>
            <person name="Fowler G."/>
            <person name="Garner T.T."/>
            <person name="Garnes J."/>
            <person name="Gnirke A."/>
            <person name="Hawes A."/>
            <person name="Hernandez J."/>
            <person name="Hines S."/>
            <person name="Holder M."/>
            <person name="Hume J."/>
            <person name="Jhangiani S.N."/>
            <person name="Joshi V."/>
            <person name="Khan Z.M."/>
            <person name="Jackson L."/>
            <person name="Kovar C."/>
            <person name="Kowis A."/>
            <person name="Lee S."/>
            <person name="Lewis L.R."/>
            <person name="Margolis J."/>
            <person name="Morgan M."/>
            <person name="Nazareth L.V."/>
            <person name="Nguyen N."/>
            <person name="Okwuonu G."/>
            <person name="Parker D."/>
            <person name="Richards S."/>
            <person name="Ruiz S.J."/>
            <person name="Santibanez J."/>
            <person name="Savard J."/>
            <person name="Scherer S.E."/>
            <person name="Schneider B."/>
            <person name="Sodergren E."/>
            <person name="Tautz D."/>
            <person name="Vattahil S."/>
            <person name="Villasana D."/>
            <person name="White C.S."/>
            <person name="Wright R."/>
            <person name="Park Y."/>
            <person name="Beeman R.W."/>
            <person name="Lord J."/>
            <person name="Oppert B."/>
            <person name="Lorenzen M."/>
            <person name="Brown S."/>
            <person name="Wang L."/>
            <person name="Savard J."/>
            <person name="Tautz D."/>
            <person name="Richards S."/>
            <person name="Weinstock G."/>
            <person name="Gibbs R.A."/>
            <person name="Liu Y."/>
            <person name="Worley K."/>
            <person name="Weinstock G."/>
            <person name="Elsik C.G."/>
            <person name="Reese J.T."/>
            <person name="Elhaik E."/>
            <person name="Landan G."/>
            <person name="Graur D."/>
            <person name="Arensburger P."/>
            <person name="Atkinson P."/>
            <person name="Beeman R.W."/>
            <person name="Beidler J."/>
            <person name="Brown S.J."/>
            <person name="Demuth J.P."/>
            <person name="Drury D.W."/>
            <person name="Du Y.Z."/>
            <person name="Fujiwara H."/>
            <person name="Lorenzen M."/>
            <person name="Maselli V."/>
            <person name="Osanai M."/>
            <person name="Park Y."/>
            <person name="Robertson H.M."/>
            <person name="Tu Z."/>
            <person name="Wang J.J."/>
            <person name="Wang S."/>
            <person name="Richards S."/>
            <person name="Song H."/>
            <person name="Zhang L."/>
            <person name="Sodergren E."/>
            <person name="Werner D."/>
            <person name="Stanke M."/>
            <person name="Morgenstern B."/>
            <person name="Solovyev V."/>
            <person name="Kosarev P."/>
            <person name="Brown G."/>
            <person name="Chen H.C."/>
            <person name="Ermolaeva O."/>
            <person name="Hlavina W."/>
            <person name="Kapustin Y."/>
            <person name="Kiryutin B."/>
            <person name="Kitts P."/>
            <person name="Maglott D."/>
            <person name="Pruitt K."/>
            <person name="Sapojnikov V."/>
            <person name="Souvorov A."/>
            <person name="Mackey A.J."/>
            <person name="Waterhouse R.M."/>
            <person name="Wyder S."/>
            <person name="Zdobnov E.M."/>
            <person name="Zdobnov E.M."/>
            <person name="Wyder S."/>
            <person name="Kriventseva E.V."/>
            <person name="Kadowaki T."/>
            <person name="Bork P."/>
            <person name="Aranda M."/>
            <person name="Bao R."/>
            <person name="Beermann A."/>
            <person name="Berns N."/>
            <person name="Bolognesi R."/>
            <person name="Bonneton F."/>
            <person name="Bopp D."/>
            <person name="Brown S.J."/>
            <person name="Bucher G."/>
            <person name="Butts T."/>
            <person name="Chaumot A."/>
            <person name="Denell R.E."/>
            <person name="Ferrier D.E."/>
            <person name="Friedrich M."/>
            <person name="Gordon C.M."/>
            <person name="Jindra M."/>
            <person name="Klingler M."/>
            <person name="Lan Q."/>
            <person name="Lattorff H.M."/>
            <person name="Laudet V."/>
            <person name="von Levetsow C."/>
            <person name="Liu Z."/>
            <person name="Lutz R."/>
            <person name="Lynch J.A."/>
            <person name="da Fonseca R.N."/>
            <person name="Posnien N."/>
            <person name="Reuter R."/>
            <person name="Roth S."/>
            <person name="Savard J."/>
            <person name="Schinko J.B."/>
            <person name="Schmitt C."/>
            <person name="Schoppmeier M."/>
            <person name="Schroder R."/>
            <person name="Shippy T.D."/>
            <person name="Simonnet F."/>
            <person name="Marques-Souza H."/>
            <person name="Tautz D."/>
            <person name="Tomoyasu Y."/>
            <person name="Trauner J."/>
            <person name="Van der Zee M."/>
            <person name="Vervoort M."/>
            <person name="Wittkopp N."/>
            <person name="Wimmer E.A."/>
            <person name="Yang X."/>
            <person name="Jones A.K."/>
            <person name="Sattelle D.B."/>
            <person name="Ebert P.R."/>
            <person name="Nelson D."/>
            <person name="Scott J.G."/>
            <person name="Beeman R.W."/>
            <person name="Muthukrishnan S."/>
            <person name="Kramer K.J."/>
            <person name="Arakane Y."/>
            <person name="Beeman R.W."/>
            <person name="Zhu Q."/>
            <person name="Hogenkamp D."/>
            <person name="Dixit R."/>
            <person name="Oppert B."/>
            <person name="Jiang H."/>
            <person name="Zou Z."/>
            <person name="Marshall J."/>
            <person name="Elpidina E."/>
            <person name="Vinokurov K."/>
            <person name="Oppert C."/>
            <person name="Zou Z."/>
            <person name="Evans J."/>
            <person name="Lu Z."/>
            <person name="Zhao P."/>
            <person name="Sumathipala N."/>
            <person name="Altincicek B."/>
            <person name="Vilcinskas A."/>
            <person name="Williams M."/>
            <person name="Hultmark D."/>
            <person name="Hetru C."/>
            <person name="Jiang H."/>
            <person name="Grimmelikhuijzen C.J."/>
            <person name="Hauser F."/>
            <person name="Cazzamali G."/>
            <person name="Williamson M."/>
            <person name="Park Y."/>
            <person name="Li B."/>
            <person name="Tanaka Y."/>
            <person name="Predel R."/>
            <person name="Neupert S."/>
            <person name="Schachtner J."/>
            <person name="Verleyen P."/>
            <person name="Raible F."/>
            <person name="Bork P."/>
            <person name="Friedrich M."/>
            <person name="Walden K.K."/>
            <person name="Robertson H.M."/>
            <person name="Angeli S."/>
            <person name="Foret S."/>
            <person name="Bucher G."/>
            <person name="Schuetz S."/>
            <person name="Maleszka R."/>
            <person name="Wimmer E.A."/>
            <person name="Beeman R.W."/>
            <person name="Lorenzen M."/>
            <person name="Tomoyasu Y."/>
            <person name="Miller S.C."/>
            <person name="Grossmann D."/>
            <person name="Bucher G."/>
        </authorList>
    </citation>
    <scope>NUCLEOTIDE SEQUENCE [LARGE SCALE GENOMIC DNA]</scope>
    <source>
        <strain evidence="2 3">Georgia GA2</strain>
    </source>
</reference>
<reference evidence="2 3" key="2">
    <citation type="journal article" date="2010" name="Nucleic Acids Res.">
        <title>BeetleBase in 2010: revisions to provide comprehensive genomic information for Tribolium castaneum.</title>
        <authorList>
            <person name="Kim H.S."/>
            <person name="Murphy T."/>
            <person name="Xia J."/>
            <person name="Caragea D."/>
            <person name="Park Y."/>
            <person name="Beeman R.W."/>
            <person name="Lorenzen M.D."/>
            <person name="Butcher S."/>
            <person name="Manak J.R."/>
            <person name="Brown S.J."/>
        </authorList>
    </citation>
    <scope>GENOME REANNOTATION</scope>
    <source>
        <strain evidence="2 3">Georgia GA2</strain>
    </source>
</reference>
<dbReference type="STRING" id="7070.D6WTW4"/>
<name>D6WTW4_TRICA</name>
<dbReference type="InterPro" id="IPR013730">
    <property type="entry name" value="Fyv7/TAP26"/>
</dbReference>
<feature type="region of interest" description="Disordered" evidence="1">
    <location>
        <begin position="1"/>
        <end position="42"/>
    </location>
</feature>
<feature type="region of interest" description="Disordered" evidence="1">
    <location>
        <begin position="92"/>
        <end position="136"/>
    </location>
</feature>
<dbReference type="EMBL" id="KQ971352">
    <property type="protein sequence ID" value="EFA07318.1"/>
    <property type="molecule type" value="Genomic_DNA"/>
</dbReference>
<protein>
    <submittedName>
        <fullName evidence="2">Uncharacterized protein</fullName>
    </submittedName>
</protein>
<evidence type="ECO:0000313" key="3">
    <source>
        <dbReference type="Proteomes" id="UP000007266"/>
    </source>
</evidence>
<feature type="compositionally biased region" description="Basic and acidic residues" evidence="1">
    <location>
        <begin position="120"/>
        <end position="136"/>
    </location>
</feature>
<evidence type="ECO:0000256" key="1">
    <source>
        <dbReference type="SAM" id="MobiDB-lite"/>
    </source>
</evidence>
<dbReference type="PhylomeDB" id="D6WTW4"/>
<dbReference type="eggNOG" id="KOG4819">
    <property type="taxonomic scope" value="Eukaryota"/>
</dbReference>
<dbReference type="Proteomes" id="UP000007266">
    <property type="component" value="Linkage group 7"/>
</dbReference>
<dbReference type="PANTHER" id="PTHR15657:SF1">
    <property type="entry name" value="THYROID TRANSCRIPTION FACTOR 1-ASSOCIATED PROTEIN 26"/>
    <property type="match status" value="1"/>
</dbReference>
<dbReference type="AlphaFoldDB" id="D6WTW4"/>